<dbReference type="EMBL" id="QPJW01000001">
    <property type="protein sequence ID" value="RCX22494.1"/>
    <property type="molecule type" value="Genomic_DNA"/>
</dbReference>
<organism evidence="6 7">
    <name type="scientific">Fontibacillus phaseoli</name>
    <dbReference type="NCBI Taxonomy" id="1416533"/>
    <lineage>
        <taxon>Bacteria</taxon>
        <taxon>Bacillati</taxon>
        <taxon>Bacillota</taxon>
        <taxon>Bacilli</taxon>
        <taxon>Bacillales</taxon>
        <taxon>Paenibacillaceae</taxon>
        <taxon>Fontibacillus</taxon>
    </lineage>
</organism>
<dbReference type="GO" id="GO:1990362">
    <property type="term" value="F:butanol dehydrogenase (NAD+) activity"/>
    <property type="evidence" value="ECO:0007669"/>
    <property type="project" value="InterPro"/>
</dbReference>
<protein>
    <submittedName>
        <fullName evidence="6">Alcohol dehydrogenase YqhD (Iron-dependent ADH family)</fullName>
    </submittedName>
</protein>
<dbReference type="GO" id="GO:0005829">
    <property type="term" value="C:cytosol"/>
    <property type="evidence" value="ECO:0007669"/>
    <property type="project" value="TreeGrafter"/>
</dbReference>
<dbReference type="SUPFAM" id="SSF56796">
    <property type="entry name" value="Dehydroquinate synthase-like"/>
    <property type="match status" value="1"/>
</dbReference>
<dbReference type="Pfam" id="PF25137">
    <property type="entry name" value="ADH_Fe_C"/>
    <property type="match status" value="1"/>
</dbReference>
<evidence type="ECO:0000256" key="2">
    <source>
        <dbReference type="ARBA" id="ARBA00023002"/>
    </source>
</evidence>
<dbReference type="InterPro" id="IPR018211">
    <property type="entry name" value="ADH_Fe_CS"/>
</dbReference>
<accession>A0A369BSC0</accession>
<evidence type="ECO:0000256" key="3">
    <source>
        <dbReference type="ARBA" id="ARBA00023027"/>
    </source>
</evidence>
<feature type="domain" description="Alcohol dehydrogenase iron-type/glycerol dehydrogenase GldA" evidence="4">
    <location>
        <begin position="9"/>
        <end position="177"/>
    </location>
</feature>
<evidence type="ECO:0000256" key="1">
    <source>
        <dbReference type="ARBA" id="ARBA00007358"/>
    </source>
</evidence>
<dbReference type="CDD" id="cd08187">
    <property type="entry name" value="BDH"/>
    <property type="match status" value="1"/>
</dbReference>
<evidence type="ECO:0000313" key="6">
    <source>
        <dbReference type="EMBL" id="RCX22494.1"/>
    </source>
</evidence>
<evidence type="ECO:0000259" key="5">
    <source>
        <dbReference type="Pfam" id="PF25137"/>
    </source>
</evidence>
<dbReference type="FunFam" id="3.40.50.1970:FF:000003">
    <property type="entry name" value="Alcohol dehydrogenase, iron-containing"/>
    <property type="match status" value="1"/>
</dbReference>
<dbReference type="RefSeq" id="WP_114494479.1">
    <property type="nucleotide sequence ID" value="NZ_QPJW01000001.1"/>
</dbReference>
<name>A0A369BSC0_9BACL</name>
<dbReference type="AlphaFoldDB" id="A0A369BSC0"/>
<dbReference type="GO" id="GO:0046872">
    <property type="term" value="F:metal ion binding"/>
    <property type="evidence" value="ECO:0007669"/>
    <property type="project" value="InterPro"/>
</dbReference>
<dbReference type="GO" id="GO:0008106">
    <property type="term" value="F:alcohol dehydrogenase (NADP+) activity"/>
    <property type="evidence" value="ECO:0007669"/>
    <property type="project" value="TreeGrafter"/>
</dbReference>
<gene>
    <name evidence="6" type="ORF">DFP94_10174</name>
</gene>
<dbReference type="Gene3D" id="1.20.1090.10">
    <property type="entry name" value="Dehydroquinate synthase-like - alpha domain"/>
    <property type="match status" value="1"/>
</dbReference>
<dbReference type="FunFam" id="1.20.1090.10:FF:000009">
    <property type="entry name" value="NADH-dependent butanol dehydrogenase"/>
    <property type="match status" value="1"/>
</dbReference>
<dbReference type="InterPro" id="IPR001670">
    <property type="entry name" value="ADH_Fe/GldA"/>
</dbReference>
<dbReference type="GO" id="GO:1990002">
    <property type="term" value="F:methylglyoxal reductase (NADPH) (acetol producing) activity"/>
    <property type="evidence" value="ECO:0007669"/>
    <property type="project" value="TreeGrafter"/>
</dbReference>
<comment type="caution">
    <text evidence="6">The sequence shown here is derived from an EMBL/GenBank/DDBJ whole genome shotgun (WGS) entry which is preliminary data.</text>
</comment>
<keyword evidence="7" id="KW-1185">Reference proteome</keyword>
<dbReference type="Pfam" id="PF00465">
    <property type="entry name" value="Fe-ADH"/>
    <property type="match status" value="1"/>
</dbReference>
<feature type="domain" description="Fe-containing alcohol dehydrogenase-like C-terminal" evidence="5">
    <location>
        <begin position="188"/>
        <end position="386"/>
    </location>
</feature>
<comment type="similarity">
    <text evidence="1">Belongs to the iron-containing alcohol dehydrogenase family.</text>
</comment>
<proteinExistence type="inferred from homology"/>
<dbReference type="OrthoDB" id="9801156at2"/>
<evidence type="ECO:0000259" key="4">
    <source>
        <dbReference type="Pfam" id="PF00465"/>
    </source>
</evidence>
<dbReference type="InterPro" id="IPR044731">
    <property type="entry name" value="BDH-like"/>
</dbReference>
<reference evidence="6 7" key="1">
    <citation type="submission" date="2018-07" db="EMBL/GenBank/DDBJ databases">
        <title>Genomic Encyclopedia of Type Strains, Phase III (KMG-III): the genomes of soil and plant-associated and newly described type strains.</title>
        <authorList>
            <person name="Whitman W."/>
        </authorList>
    </citation>
    <scope>NUCLEOTIDE SEQUENCE [LARGE SCALE GENOMIC DNA]</scope>
    <source>
        <strain evidence="6 7">CECT 8333</strain>
    </source>
</reference>
<evidence type="ECO:0000313" key="7">
    <source>
        <dbReference type="Proteomes" id="UP000253090"/>
    </source>
</evidence>
<dbReference type="PROSITE" id="PS00913">
    <property type="entry name" value="ADH_IRON_1"/>
    <property type="match status" value="1"/>
</dbReference>
<dbReference type="PANTHER" id="PTHR43633:SF1">
    <property type="entry name" value="ALCOHOL DEHYDROGENASE YQHD"/>
    <property type="match status" value="1"/>
</dbReference>
<keyword evidence="2" id="KW-0560">Oxidoreductase</keyword>
<dbReference type="PANTHER" id="PTHR43633">
    <property type="entry name" value="ALCOHOL DEHYDROGENASE YQHD"/>
    <property type="match status" value="1"/>
</dbReference>
<dbReference type="Proteomes" id="UP000253090">
    <property type="component" value="Unassembled WGS sequence"/>
</dbReference>
<dbReference type="Gene3D" id="3.40.50.1970">
    <property type="match status" value="1"/>
</dbReference>
<sequence>MDRFQFHNPTKLIFGKDQLKALKQEIPRYGSKVLLVYGGGSIKRSGLYEKVTAILKEIGAEVTELAGVEPNPRLSTVHRGVDLCKANGIQLVLAVGGGSVLDCAKAIAVGAKYDGDMWDFAERKAAPKDALPLGTVLTMAATGSEMNGSSVISNEETKEKLGWGSKLAYPAFSILEPENTVSLPKDQTVYGLVDIMSHVFEHYFHKETNTLVQDGFCETVLRTVIETAPKLIADLENTEYRETILYCGTMALNGVLNMGLSGDWATHNIEHAVSAVYDIPHGGGLAILFPNWMKHVMHHDVARFKRMAINVFDVNPEGKSDREIAEEGVKALRSFWNSIGAPSRLADYKIDDSSLEFMADKAVRFGSFGNFAQLDKQDVLNIYRNSL</sequence>
<dbReference type="PROSITE" id="PS00060">
    <property type="entry name" value="ADH_IRON_2"/>
    <property type="match status" value="1"/>
</dbReference>
<dbReference type="InterPro" id="IPR056798">
    <property type="entry name" value="ADH_Fe_C"/>
</dbReference>
<keyword evidence="3" id="KW-0520">NAD</keyword>